<keyword evidence="2" id="KW-0812">Transmembrane</keyword>
<name>A0AAV7TGT3_PLEWA</name>
<evidence type="ECO:0000313" key="4">
    <source>
        <dbReference type="Proteomes" id="UP001066276"/>
    </source>
</evidence>
<feature type="region of interest" description="Disordered" evidence="1">
    <location>
        <begin position="63"/>
        <end position="82"/>
    </location>
</feature>
<comment type="caution">
    <text evidence="3">The sequence shown here is derived from an EMBL/GenBank/DDBJ whole genome shotgun (WGS) entry which is preliminary data.</text>
</comment>
<keyword evidence="4" id="KW-1185">Reference proteome</keyword>
<proteinExistence type="predicted"/>
<protein>
    <submittedName>
        <fullName evidence="3">Uncharacterized protein</fullName>
    </submittedName>
</protein>
<feature type="transmembrane region" description="Helical" evidence="2">
    <location>
        <begin position="20"/>
        <end position="37"/>
    </location>
</feature>
<evidence type="ECO:0000256" key="2">
    <source>
        <dbReference type="SAM" id="Phobius"/>
    </source>
</evidence>
<sequence length="82" mass="9447">MSFGTRPAGYVNRSEVESNTAKSVVVSIFIITLLLCVPREFVINWETLLTDRWFSSFSQQEKSIREKEPDQIETDSQFSLVN</sequence>
<keyword evidence="2" id="KW-0472">Membrane</keyword>
<evidence type="ECO:0000256" key="1">
    <source>
        <dbReference type="SAM" id="MobiDB-lite"/>
    </source>
</evidence>
<organism evidence="3 4">
    <name type="scientific">Pleurodeles waltl</name>
    <name type="common">Iberian ribbed newt</name>
    <dbReference type="NCBI Taxonomy" id="8319"/>
    <lineage>
        <taxon>Eukaryota</taxon>
        <taxon>Metazoa</taxon>
        <taxon>Chordata</taxon>
        <taxon>Craniata</taxon>
        <taxon>Vertebrata</taxon>
        <taxon>Euteleostomi</taxon>
        <taxon>Amphibia</taxon>
        <taxon>Batrachia</taxon>
        <taxon>Caudata</taxon>
        <taxon>Salamandroidea</taxon>
        <taxon>Salamandridae</taxon>
        <taxon>Pleurodelinae</taxon>
        <taxon>Pleurodeles</taxon>
    </lineage>
</organism>
<dbReference type="EMBL" id="JANPWB010000006">
    <property type="protein sequence ID" value="KAJ1175028.1"/>
    <property type="molecule type" value="Genomic_DNA"/>
</dbReference>
<keyword evidence="2" id="KW-1133">Transmembrane helix</keyword>
<accession>A0AAV7TGT3</accession>
<reference evidence="3" key="1">
    <citation type="journal article" date="2022" name="bioRxiv">
        <title>Sequencing and chromosome-scale assembly of the giantPleurodeles waltlgenome.</title>
        <authorList>
            <person name="Brown T."/>
            <person name="Elewa A."/>
            <person name="Iarovenko S."/>
            <person name="Subramanian E."/>
            <person name="Araus A.J."/>
            <person name="Petzold A."/>
            <person name="Susuki M."/>
            <person name="Suzuki K.-i.T."/>
            <person name="Hayashi T."/>
            <person name="Toyoda A."/>
            <person name="Oliveira C."/>
            <person name="Osipova E."/>
            <person name="Leigh N.D."/>
            <person name="Simon A."/>
            <person name="Yun M.H."/>
        </authorList>
    </citation>
    <scope>NUCLEOTIDE SEQUENCE</scope>
    <source>
        <strain evidence="3">20211129_DDA</strain>
        <tissue evidence="3">Liver</tissue>
    </source>
</reference>
<evidence type="ECO:0000313" key="3">
    <source>
        <dbReference type="EMBL" id="KAJ1175028.1"/>
    </source>
</evidence>
<gene>
    <name evidence="3" type="ORF">NDU88_000319</name>
</gene>
<dbReference type="AlphaFoldDB" id="A0AAV7TGT3"/>
<dbReference type="Proteomes" id="UP001066276">
    <property type="component" value="Chromosome 3_2"/>
</dbReference>